<dbReference type="Proteomes" id="UP000627166">
    <property type="component" value="Unassembled WGS sequence"/>
</dbReference>
<evidence type="ECO:0000313" key="2">
    <source>
        <dbReference type="Proteomes" id="UP000627166"/>
    </source>
</evidence>
<feature type="non-terminal residue" evidence="1">
    <location>
        <position position="1"/>
    </location>
</feature>
<dbReference type="RefSeq" id="WP_207727780.1">
    <property type="nucleotide sequence ID" value="NZ_JACSQB010000154.1"/>
</dbReference>
<accession>A0ABR8YWA7</accession>
<reference evidence="1 2" key="1">
    <citation type="submission" date="2020-08" db="EMBL/GenBank/DDBJ databases">
        <title>A Genomic Blueprint of the Chicken Gut Microbiome.</title>
        <authorList>
            <person name="Gilroy R."/>
            <person name="Ravi A."/>
            <person name="Getino M."/>
            <person name="Pursley I."/>
            <person name="Horton D.L."/>
            <person name="Alikhan N.-F."/>
            <person name="Baker D."/>
            <person name="Gharbi K."/>
            <person name="Hall N."/>
            <person name="Watson M."/>
            <person name="Adriaenssens E.M."/>
            <person name="Foster-Nyarko E."/>
            <person name="Jarju S."/>
            <person name="Secka A."/>
            <person name="Antonio M."/>
            <person name="Oren A."/>
            <person name="Chaudhuri R."/>
            <person name="La Ragione R.M."/>
            <person name="Hildebrand F."/>
            <person name="Pallen M.J."/>
        </authorList>
    </citation>
    <scope>NUCLEOTIDE SEQUENCE [LARGE SCALE GENOMIC DNA]</scope>
    <source>
        <strain evidence="1 2">N37</strain>
    </source>
</reference>
<organism evidence="1 2">
    <name type="scientific">Clostridium faecium</name>
    <dbReference type="NCBI Taxonomy" id="2762223"/>
    <lineage>
        <taxon>Bacteria</taxon>
        <taxon>Bacillati</taxon>
        <taxon>Bacillota</taxon>
        <taxon>Clostridia</taxon>
        <taxon>Eubacteriales</taxon>
        <taxon>Clostridiaceae</taxon>
        <taxon>Clostridium</taxon>
    </lineage>
</organism>
<sequence length="82" mass="9660">TPGDCIENSYRFRFCRYFLFWLRFMDFVTDPRGGNKLHPWGTARSPSGLPWGAVWFGAKTSDIVSILWREESQFQYCSMPQI</sequence>
<dbReference type="EMBL" id="JACSQB010000154">
    <property type="protein sequence ID" value="MBD8048573.1"/>
    <property type="molecule type" value="Genomic_DNA"/>
</dbReference>
<proteinExistence type="predicted"/>
<protein>
    <submittedName>
        <fullName evidence="1">Uncharacterized protein</fullName>
    </submittedName>
</protein>
<evidence type="ECO:0000313" key="1">
    <source>
        <dbReference type="EMBL" id="MBD8048573.1"/>
    </source>
</evidence>
<name>A0ABR8YWA7_9CLOT</name>
<comment type="caution">
    <text evidence="1">The sequence shown here is derived from an EMBL/GenBank/DDBJ whole genome shotgun (WGS) entry which is preliminary data.</text>
</comment>
<keyword evidence="2" id="KW-1185">Reference proteome</keyword>
<gene>
    <name evidence="1" type="ORF">H9637_16310</name>
</gene>